<feature type="domain" description="Integrase catalytic" evidence="1">
    <location>
        <begin position="89"/>
        <end position="176"/>
    </location>
</feature>
<evidence type="ECO:0000259" key="1">
    <source>
        <dbReference type="PROSITE" id="PS50994"/>
    </source>
</evidence>
<organism evidence="2 3">
    <name type="scientific">Phytophthora megakarya</name>
    <dbReference type="NCBI Taxonomy" id="4795"/>
    <lineage>
        <taxon>Eukaryota</taxon>
        <taxon>Sar</taxon>
        <taxon>Stramenopiles</taxon>
        <taxon>Oomycota</taxon>
        <taxon>Peronosporomycetes</taxon>
        <taxon>Peronosporales</taxon>
        <taxon>Peronosporaceae</taxon>
        <taxon>Phytophthora</taxon>
    </lineage>
</organism>
<dbReference type="InterPro" id="IPR001584">
    <property type="entry name" value="Integrase_cat-core"/>
</dbReference>
<dbReference type="GO" id="GO:0003676">
    <property type="term" value="F:nucleic acid binding"/>
    <property type="evidence" value="ECO:0007669"/>
    <property type="project" value="InterPro"/>
</dbReference>
<proteinExistence type="predicted"/>
<reference evidence="3" key="1">
    <citation type="submission" date="2017-03" db="EMBL/GenBank/DDBJ databases">
        <title>Phytopthora megakarya and P. palmivora, two closely related causual agents of cacao black pod achieved similar genome size and gene model numbers by different mechanisms.</title>
        <authorList>
            <person name="Ali S."/>
            <person name="Shao J."/>
            <person name="Larry D.J."/>
            <person name="Kronmiller B."/>
            <person name="Shen D."/>
            <person name="Strem M.D."/>
            <person name="Melnick R.L."/>
            <person name="Guiltinan M.J."/>
            <person name="Tyler B.M."/>
            <person name="Meinhardt L.W."/>
            <person name="Bailey B.A."/>
        </authorList>
    </citation>
    <scope>NUCLEOTIDE SEQUENCE [LARGE SCALE GENOMIC DNA]</scope>
    <source>
        <strain evidence="3">zdho120</strain>
    </source>
</reference>
<dbReference type="EMBL" id="NBNE01017115">
    <property type="protein sequence ID" value="OWY92888.1"/>
    <property type="molecule type" value="Genomic_DNA"/>
</dbReference>
<protein>
    <submittedName>
        <fullName evidence="2">Pol Polyprotein</fullName>
    </submittedName>
</protein>
<dbReference type="InterPro" id="IPR036397">
    <property type="entry name" value="RNaseH_sf"/>
</dbReference>
<dbReference type="InterPro" id="IPR012337">
    <property type="entry name" value="RNaseH-like_sf"/>
</dbReference>
<dbReference type="Pfam" id="PF00665">
    <property type="entry name" value="rve"/>
    <property type="match status" value="1"/>
</dbReference>
<evidence type="ECO:0000313" key="2">
    <source>
        <dbReference type="EMBL" id="OWY92888.1"/>
    </source>
</evidence>
<keyword evidence="3" id="KW-1185">Reference proteome</keyword>
<accession>A0A225UIR9</accession>
<dbReference type="Proteomes" id="UP000198211">
    <property type="component" value="Unassembled WGS sequence"/>
</dbReference>
<dbReference type="Pfam" id="PF17921">
    <property type="entry name" value="Integrase_H2C2"/>
    <property type="match status" value="1"/>
</dbReference>
<dbReference type="InterPro" id="IPR050951">
    <property type="entry name" value="Retrovirus_Pol_polyprotein"/>
</dbReference>
<dbReference type="InterPro" id="IPR041588">
    <property type="entry name" value="Integrase_H2C2"/>
</dbReference>
<dbReference type="PANTHER" id="PTHR37984:SF5">
    <property type="entry name" value="PROTEIN NYNRIN-LIKE"/>
    <property type="match status" value="1"/>
</dbReference>
<gene>
    <name evidence="2" type="ORF">PHMEG_00037913</name>
</gene>
<dbReference type="SUPFAM" id="SSF53098">
    <property type="entry name" value="Ribonuclease H-like"/>
    <property type="match status" value="1"/>
</dbReference>
<dbReference type="OrthoDB" id="103811at2759"/>
<dbReference type="Gene3D" id="1.10.340.70">
    <property type="match status" value="1"/>
</dbReference>
<dbReference type="PANTHER" id="PTHR37984">
    <property type="entry name" value="PROTEIN CBG26694"/>
    <property type="match status" value="1"/>
</dbReference>
<comment type="caution">
    <text evidence="2">The sequence shown here is derived from an EMBL/GenBank/DDBJ whole genome shotgun (WGS) entry which is preliminary data.</text>
</comment>
<dbReference type="PROSITE" id="PS50994">
    <property type="entry name" value="INTEGRASE"/>
    <property type="match status" value="1"/>
</dbReference>
<name>A0A225UIR9_9STRA</name>
<sequence length="194" mass="22305">MSLLGCTLVAYHGRVIIPESLREDLVDWYHQNLVHPGPERQFKTMRQALYWLSMETFIAKQLKTCLVCKRAKVHGGKQDYGLLPPRSLKTVNPWDLVHVDLIGPYDGDGYGITMIDHATRWLEIGVQPDKESRTTAESFDRGWLCRYPRPRQVIHDTGPEFTGNEFQELLKSYGIEAKPITVKNSLFANAFTWN</sequence>
<dbReference type="Gene3D" id="3.30.420.10">
    <property type="entry name" value="Ribonuclease H-like superfamily/Ribonuclease H"/>
    <property type="match status" value="1"/>
</dbReference>
<dbReference type="GO" id="GO:0015074">
    <property type="term" value="P:DNA integration"/>
    <property type="evidence" value="ECO:0007669"/>
    <property type="project" value="InterPro"/>
</dbReference>
<dbReference type="AlphaFoldDB" id="A0A225UIR9"/>
<evidence type="ECO:0000313" key="3">
    <source>
        <dbReference type="Proteomes" id="UP000198211"/>
    </source>
</evidence>
<dbReference type="STRING" id="4795.A0A225UIR9"/>